<keyword evidence="1" id="KW-0812">Transmembrane</keyword>
<evidence type="ECO:0000313" key="3">
    <source>
        <dbReference type="Proteomes" id="UP000674425"/>
    </source>
</evidence>
<comment type="caution">
    <text evidence="2">The sequence shown here is derived from an EMBL/GenBank/DDBJ whole genome shotgun (WGS) entry which is preliminary data.</text>
</comment>
<proteinExistence type="predicted"/>
<protein>
    <submittedName>
        <fullName evidence="2">Uncharacterized protein</fullName>
    </submittedName>
</protein>
<organism evidence="2 3">
    <name type="scientific">Paraburkholderia aspalathi</name>
    <dbReference type="NCBI Taxonomy" id="1324617"/>
    <lineage>
        <taxon>Bacteria</taxon>
        <taxon>Pseudomonadati</taxon>
        <taxon>Pseudomonadota</taxon>
        <taxon>Betaproteobacteria</taxon>
        <taxon>Burkholderiales</taxon>
        <taxon>Burkholderiaceae</taxon>
        <taxon>Paraburkholderia</taxon>
    </lineage>
</organism>
<feature type="transmembrane region" description="Helical" evidence="1">
    <location>
        <begin position="26"/>
        <end position="49"/>
    </location>
</feature>
<keyword evidence="1" id="KW-1133">Transmembrane helix</keyword>
<keyword evidence="3" id="KW-1185">Reference proteome</keyword>
<dbReference type="Proteomes" id="UP000674425">
    <property type="component" value="Unassembled WGS sequence"/>
</dbReference>
<name>A0ABM8SPF9_9BURK</name>
<accession>A0ABM8SPF9</accession>
<dbReference type="RefSeq" id="WP_200621225.1">
    <property type="nucleotide sequence ID" value="NZ_CAJNAU010000076.1"/>
</dbReference>
<evidence type="ECO:0000256" key="1">
    <source>
        <dbReference type="SAM" id="Phobius"/>
    </source>
</evidence>
<feature type="transmembrane region" description="Helical" evidence="1">
    <location>
        <begin position="122"/>
        <end position="141"/>
    </location>
</feature>
<gene>
    <name evidence="2" type="ORF">R69658_05989</name>
</gene>
<reference evidence="2 3" key="1">
    <citation type="submission" date="2021-02" db="EMBL/GenBank/DDBJ databases">
        <authorList>
            <person name="Vanwijnsberghe S."/>
        </authorList>
    </citation>
    <scope>NUCLEOTIDE SEQUENCE [LARGE SCALE GENOMIC DNA]</scope>
    <source>
        <strain evidence="2 3">R-69658</strain>
    </source>
</reference>
<sequence length="171" mass="18570">MNKEAMLTQFYSVWTVVRHIAFWAKWAFYVFFAVPSVVLCLALAAYSGLSFSTIPREFYQYAAELAKYPAAADGYLTVQVCKDPTPTDSASLPKPTPVCKTHGLEQKPIEALAQDTGRTLSAAYLLVVFLGAASASMLGLFGSSRRTLLASIGVLRGMAANQRTSTTKDRA</sequence>
<evidence type="ECO:0000313" key="2">
    <source>
        <dbReference type="EMBL" id="CAE6824120.1"/>
    </source>
</evidence>
<dbReference type="EMBL" id="CAJNAU010000076">
    <property type="protein sequence ID" value="CAE6824120.1"/>
    <property type="molecule type" value="Genomic_DNA"/>
</dbReference>
<keyword evidence="1" id="KW-0472">Membrane</keyword>